<dbReference type="AlphaFoldDB" id="A0A9J7K363"/>
<organism evidence="2 3">
    <name type="scientific">Cricetulus griseus</name>
    <name type="common">Chinese hamster</name>
    <name type="synonym">Cricetulus barabensis griseus</name>
    <dbReference type="NCBI Taxonomy" id="10029"/>
    <lineage>
        <taxon>Eukaryota</taxon>
        <taxon>Metazoa</taxon>
        <taxon>Chordata</taxon>
        <taxon>Craniata</taxon>
        <taxon>Vertebrata</taxon>
        <taxon>Euteleostomi</taxon>
        <taxon>Mammalia</taxon>
        <taxon>Eutheria</taxon>
        <taxon>Euarchontoglires</taxon>
        <taxon>Glires</taxon>
        <taxon>Rodentia</taxon>
        <taxon>Myomorpha</taxon>
        <taxon>Muroidea</taxon>
        <taxon>Cricetidae</taxon>
        <taxon>Cricetinae</taxon>
        <taxon>Cricetulus</taxon>
    </lineage>
</organism>
<dbReference type="KEGG" id="cge:118239519"/>
<dbReference type="PANTHER" id="PTHR34833">
    <property type="entry name" value="GENE, 17359-RELATED"/>
    <property type="match status" value="1"/>
</dbReference>
<dbReference type="GeneID" id="118239519"/>
<dbReference type="Pfam" id="PF15123">
    <property type="entry name" value="DUF4562"/>
    <property type="match status" value="1"/>
</dbReference>
<feature type="compositionally biased region" description="Polar residues" evidence="1">
    <location>
        <begin position="224"/>
        <end position="233"/>
    </location>
</feature>
<dbReference type="OrthoDB" id="6140842at2759"/>
<proteinExistence type="predicted"/>
<dbReference type="InterPro" id="IPR027814">
    <property type="entry name" value="DUF4562"/>
</dbReference>
<reference evidence="3" key="3">
    <citation type="submission" date="2025-08" db="UniProtKB">
        <authorList>
            <consortium name="RefSeq"/>
        </authorList>
    </citation>
    <scope>IDENTIFICATION</scope>
    <source>
        <strain evidence="3">17A/GY</strain>
        <tissue evidence="3">Liver</tissue>
    </source>
</reference>
<dbReference type="PANTHER" id="PTHR34833:SF1">
    <property type="entry name" value="GENE, 17359-RELATED"/>
    <property type="match status" value="1"/>
</dbReference>
<protein>
    <submittedName>
        <fullName evidence="3">Uncharacterized protein C4orf45 homolog</fullName>
    </submittedName>
</protein>
<dbReference type="RefSeq" id="XP_035313300.1">
    <property type="nucleotide sequence ID" value="XM_035457409.1"/>
</dbReference>
<evidence type="ECO:0000313" key="3">
    <source>
        <dbReference type="RefSeq" id="XP_035307227.1"/>
    </source>
</evidence>
<dbReference type="CTD" id="152940"/>
<evidence type="ECO:0000256" key="1">
    <source>
        <dbReference type="SAM" id="MobiDB-lite"/>
    </source>
</evidence>
<sequence>MEPKALSSADSPNTMLLMSRAAGLDSNVYHELLPMLTEMKLFVSPNAPLTVGGRPLESAKNTPRHQILSPKEIYYLGGAKVKGEAGPDYIKDHSLKVHQHTAYIGEKRPVREKTGDLRYLCRSAPNRSLPAKYKHQYVCGIGWGIPEFACINKSRWKSGFQAKLEDVAVLAIGKISHRYQNPWQPKPSVLDKLGGYSRGFLAWNMSDFEDAQQRNSKRAILVKQSKSPGTTLTPRLPKLSWKEEKADSREGND</sequence>
<feature type="region of interest" description="Disordered" evidence="1">
    <location>
        <begin position="222"/>
        <end position="253"/>
    </location>
</feature>
<gene>
    <name evidence="3" type="primary">CUNH4orf45</name>
</gene>
<dbReference type="RefSeq" id="XP_035307227.1">
    <property type="nucleotide sequence ID" value="XM_035451336.1"/>
</dbReference>
<dbReference type="Proteomes" id="UP001108280">
    <property type="component" value="Chromosome 1"/>
</dbReference>
<reference evidence="2" key="1">
    <citation type="journal article" date="2018" name="Biotechnol. Bioeng.">
        <title>A reference genome of the Chinese hamster based on a hybrid assembly strategy.</title>
        <authorList>
            <person name="Rupp O."/>
            <person name="MacDonald M.L."/>
            <person name="Li S."/>
            <person name="Dhiman H."/>
            <person name="Polson S."/>
            <person name="Griep S."/>
            <person name="Heffner K."/>
            <person name="Hernandez I."/>
            <person name="Brinkrolf K."/>
            <person name="Jadhav V."/>
            <person name="Samoudi M."/>
            <person name="Hao H."/>
            <person name="Kingham B."/>
            <person name="Goesmann A."/>
            <person name="Betenbaugh M.J."/>
            <person name="Lewis N.E."/>
            <person name="Borth N."/>
            <person name="Lee K.H."/>
        </authorList>
    </citation>
    <scope>NUCLEOTIDE SEQUENCE [LARGE SCALE GENOMIC DNA]</scope>
    <source>
        <strain evidence="2">17A/GY</strain>
    </source>
</reference>
<accession>A0A9J7K363</accession>
<reference evidence="2" key="2">
    <citation type="journal article" date="2020" name="Biotechnol. Bioeng.">
        <title>Chromosome-scale scaffolds for the Chinese hamster reference genome assembly to facilitate the study of the CHO epigenome.</title>
        <authorList>
            <person name="Hilliard W."/>
            <person name="MacDonald M."/>
            <person name="Lee K.H."/>
        </authorList>
    </citation>
    <scope>NUCLEOTIDE SEQUENCE [LARGE SCALE GENOMIC DNA]</scope>
    <source>
        <strain evidence="2">17A/GY</strain>
    </source>
</reference>
<evidence type="ECO:0000313" key="2">
    <source>
        <dbReference type="Proteomes" id="UP001108280"/>
    </source>
</evidence>
<keyword evidence="2" id="KW-1185">Reference proteome</keyword>
<feature type="compositionally biased region" description="Basic and acidic residues" evidence="1">
    <location>
        <begin position="240"/>
        <end position="253"/>
    </location>
</feature>
<name>A0A9J7K363_CRIGR</name>